<accession>A0A381QSD8</accession>
<dbReference type="AlphaFoldDB" id="A0A381QSD8"/>
<protein>
    <recommendedName>
        <fullName evidence="2">UspA domain-containing protein</fullName>
    </recommendedName>
</protein>
<gene>
    <name evidence="3" type="ORF">METZ01_LOCUS35129</name>
</gene>
<dbReference type="SUPFAM" id="SSF52402">
    <property type="entry name" value="Adenine nucleotide alpha hydrolases-like"/>
    <property type="match status" value="1"/>
</dbReference>
<organism evidence="3">
    <name type="scientific">marine metagenome</name>
    <dbReference type="NCBI Taxonomy" id="408172"/>
    <lineage>
        <taxon>unclassified sequences</taxon>
        <taxon>metagenomes</taxon>
        <taxon>ecological metagenomes</taxon>
    </lineage>
</organism>
<dbReference type="InterPro" id="IPR006016">
    <property type="entry name" value="UspA"/>
</dbReference>
<dbReference type="PRINTS" id="PR01438">
    <property type="entry name" value="UNVRSLSTRESS"/>
</dbReference>
<dbReference type="Gene3D" id="3.40.50.620">
    <property type="entry name" value="HUPs"/>
    <property type="match status" value="1"/>
</dbReference>
<name>A0A381QSD8_9ZZZZ</name>
<evidence type="ECO:0000256" key="1">
    <source>
        <dbReference type="ARBA" id="ARBA00008791"/>
    </source>
</evidence>
<dbReference type="InterPro" id="IPR006015">
    <property type="entry name" value="Universal_stress_UspA"/>
</dbReference>
<comment type="similarity">
    <text evidence="1">Belongs to the universal stress protein A family.</text>
</comment>
<proteinExistence type="inferred from homology"/>
<dbReference type="InterPro" id="IPR014729">
    <property type="entry name" value="Rossmann-like_a/b/a_fold"/>
</dbReference>
<evidence type="ECO:0000259" key="2">
    <source>
        <dbReference type="Pfam" id="PF00582"/>
    </source>
</evidence>
<dbReference type="EMBL" id="UINC01001499">
    <property type="protein sequence ID" value="SUZ82275.1"/>
    <property type="molecule type" value="Genomic_DNA"/>
</dbReference>
<feature type="domain" description="UspA" evidence="2">
    <location>
        <begin position="6"/>
        <end position="137"/>
    </location>
</feature>
<evidence type="ECO:0000313" key="3">
    <source>
        <dbReference type="EMBL" id="SUZ82275.1"/>
    </source>
</evidence>
<reference evidence="3" key="1">
    <citation type="submission" date="2018-05" db="EMBL/GenBank/DDBJ databases">
        <authorList>
            <person name="Lanie J.A."/>
            <person name="Ng W.-L."/>
            <person name="Kazmierczak K.M."/>
            <person name="Andrzejewski T.M."/>
            <person name="Davidsen T.M."/>
            <person name="Wayne K.J."/>
            <person name="Tettelin H."/>
            <person name="Glass J.I."/>
            <person name="Rusch D."/>
            <person name="Podicherti R."/>
            <person name="Tsui H.-C.T."/>
            <person name="Winkler M.E."/>
        </authorList>
    </citation>
    <scope>NUCLEOTIDE SEQUENCE</scope>
</reference>
<dbReference type="PANTHER" id="PTHR46268">
    <property type="entry name" value="STRESS RESPONSE PROTEIN NHAX"/>
    <property type="match status" value="1"/>
</dbReference>
<sequence length="152" mass="17269">MRLDAKRLLVPVNGKSYSERTFRWACQMARESKTELHAVYVIEVPLELSLESEISSDINKGEEVLARIEAIASEEKYKGLQARFLRARQAGPAIVLESEERFMDLLIVGVPYNRRFGSCTLGSTASYIFHNASCQVMFWREQAPSPISLPRD</sequence>
<dbReference type="PANTHER" id="PTHR46268:SF6">
    <property type="entry name" value="UNIVERSAL STRESS PROTEIN UP12"/>
    <property type="match status" value="1"/>
</dbReference>
<dbReference type="Pfam" id="PF00582">
    <property type="entry name" value="Usp"/>
    <property type="match status" value="1"/>
</dbReference>
<dbReference type="CDD" id="cd00293">
    <property type="entry name" value="USP-like"/>
    <property type="match status" value="1"/>
</dbReference>